<organism evidence="2 4">
    <name type="scientific">Microbispora hainanensis</name>
    <dbReference type="NCBI Taxonomy" id="568844"/>
    <lineage>
        <taxon>Bacteria</taxon>
        <taxon>Bacillati</taxon>
        <taxon>Actinomycetota</taxon>
        <taxon>Actinomycetes</taxon>
        <taxon>Streptosporangiales</taxon>
        <taxon>Streptosporangiaceae</taxon>
        <taxon>Microbispora</taxon>
    </lineage>
</organism>
<evidence type="ECO:0000313" key="2">
    <source>
        <dbReference type="EMBL" id="TQS22322.1"/>
    </source>
</evidence>
<keyword evidence="5" id="KW-1185">Reference proteome</keyword>
<gene>
    <name evidence="2" type="ORF">FLX08_07950</name>
    <name evidence="3" type="ORF">OG913_09240</name>
</gene>
<feature type="compositionally biased region" description="Pro residues" evidence="1">
    <location>
        <begin position="16"/>
        <end position="25"/>
    </location>
</feature>
<accession>A0A544Z0W6</accession>
<evidence type="ECO:0008006" key="6">
    <source>
        <dbReference type="Google" id="ProtNLM"/>
    </source>
</evidence>
<reference evidence="3" key="2">
    <citation type="submission" date="2022-10" db="EMBL/GenBank/DDBJ databases">
        <title>The complete genomes of actinobacterial strains from the NBC collection.</title>
        <authorList>
            <person name="Joergensen T.S."/>
            <person name="Alvarez Arevalo M."/>
            <person name="Sterndorff E.B."/>
            <person name="Faurdal D."/>
            <person name="Vuksanovic O."/>
            <person name="Mourched A.-S."/>
            <person name="Charusanti P."/>
            <person name="Shaw S."/>
            <person name="Blin K."/>
            <person name="Weber T."/>
        </authorList>
    </citation>
    <scope>NUCLEOTIDE SEQUENCE</scope>
    <source>
        <strain evidence="3">NBC_00254</strain>
    </source>
</reference>
<evidence type="ECO:0000256" key="1">
    <source>
        <dbReference type="SAM" id="MobiDB-lite"/>
    </source>
</evidence>
<dbReference type="Proteomes" id="UP001432011">
    <property type="component" value="Chromosome"/>
</dbReference>
<sequence length="75" mass="8276">MKPASGASRRHLPTSPFKPPPPAPPVEQFSVNDQVSHDSYGLGVVVEVEEGVAVVVDFRSQQERILTPYKKLHKL</sequence>
<protein>
    <recommendedName>
        <fullName evidence="6">DUF3553 domain-containing protein</fullName>
    </recommendedName>
</protein>
<evidence type="ECO:0000313" key="5">
    <source>
        <dbReference type="Proteomes" id="UP001432011"/>
    </source>
</evidence>
<dbReference type="AlphaFoldDB" id="A0A544Z0W6"/>
<dbReference type="Proteomes" id="UP000316541">
    <property type="component" value="Unassembled WGS sequence"/>
</dbReference>
<reference evidence="2 4" key="1">
    <citation type="submission" date="2019-07" db="EMBL/GenBank/DDBJ databases">
        <title>Microbispora hainanensis DSM 45428.</title>
        <authorList>
            <person name="Thawai C."/>
        </authorList>
    </citation>
    <scope>NUCLEOTIDE SEQUENCE [LARGE SCALE GENOMIC DNA]</scope>
    <source>
        <strain evidence="2 4">DSM 45428</strain>
    </source>
</reference>
<dbReference type="RefSeq" id="WP_142617569.1">
    <property type="nucleotide sequence ID" value="NZ_CP108085.1"/>
</dbReference>
<evidence type="ECO:0000313" key="4">
    <source>
        <dbReference type="Proteomes" id="UP000316541"/>
    </source>
</evidence>
<evidence type="ECO:0000313" key="3">
    <source>
        <dbReference type="EMBL" id="WUP77172.1"/>
    </source>
</evidence>
<proteinExistence type="predicted"/>
<dbReference type="EMBL" id="CP108085">
    <property type="protein sequence ID" value="WUP77172.1"/>
    <property type="molecule type" value="Genomic_DNA"/>
</dbReference>
<feature type="region of interest" description="Disordered" evidence="1">
    <location>
        <begin position="1"/>
        <end position="29"/>
    </location>
</feature>
<dbReference type="EMBL" id="VIRM01000007">
    <property type="protein sequence ID" value="TQS22322.1"/>
    <property type="molecule type" value="Genomic_DNA"/>
</dbReference>
<name>A0A544Z0W6_9ACTN</name>